<feature type="coiled-coil region" evidence="1">
    <location>
        <begin position="254"/>
        <end position="288"/>
    </location>
</feature>
<reference evidence="3" key="1">
    <citation type="journal article" date="2020" name="Plant Biotechnol. J.">
        <title>The pomegranate (Punica granatum L.) draft genome dissects genetic divergence between soft- and hard-seeded cultivars.</title>
        <authorList>
            <person name="Luo X."/>
            <person name="Li H."/>
            <person name="Wu Z."/>
            <person name="Yao W."/>
            <person name="Zhao P."/>
            <person name="Cao D."/>
            <person name="Yu H."/>
            <person name="Li K."/>
            <person name="Poudel K."/>
            <person name="Zhao D."/>
            <person name="Zhang F."/>
            <person name="Xia X."/>
            <person name="Chen L."/>
            <person name="Wang Q."/>
            <person name="Jing D."/>
            <person name="Cao S."/>
        </authorList>
    </citation>
    <scope>NUCLEOTIDE SEQUENCE [LARGE SCALE GENOMIC DNA]</scope>
    <source>
        <strain evidence="3">cv. Tunisia</strain>
    </source>
</reference>
<keyword evidence="3" id="KW-1185">Reference proteome</keyword>
<accession>A0A6P8CBT6</accession>
<keyword evidence="2" id="KW-0812">Transmembrane</keyword>
<name>A0A6P8CBT6_PUNGR</name>
<dbReference type="Proteomes" id="UP000515151">
    <property type="component" value="Chromosome 2"/>
</dbReference>
<evidence type="ECO:0000256" key="1">
    <source>
        <dbReference type="SAM" id="Coils"/>
    </source>
</evidence>
<protein>
    <submittedName>
        <fullName evidence="4">Nuclear pore complex protein NUP62-like</fullName>
    </submittedName>
</protein>
<evidence type="ECO:0000313" key="3">
    <source>
        <dbReference type="Proteomes" id="UP000515151"/>
    </source>
</evidence>
<organism evidence="3 4">
    <name type="scientific">Punica granatum</name>
    <name type="common">Pomegranate</name>
    <dbReference type="NCBI Taxonomy" id="22663"/>
    <lineage>
        <taxon>Eukaryota</taxon>
        <taxon>Viridiplantae</taxon>
        <taxon>Streptophyta</taxon>
        <taxon>Embryophyta</taxon>
        <taxon>Tracheophyta</taxon>
        <taxon>Spermatophyta</taxon>
        <taxon>Magnoliopsida</taxon>
        <taxon>eudicotyledons</taxon>
        <taxon>Gunneridae</taxon>
        <taxon>Pentapetalae</taxon>
        <taxon>rosids</taxon>
        <taxon>malvids</taxon>
        <taxon>Myrtales</taxon>
        <taxon>Lythraceae</taxon>
        <taxon>Punica</taxon>
    </lineage>
</organism>
<gene>
    <name evidence="4" type="primary">LOC116193939</name>
</gene>
<dbReference type="AlphaFoldDB" id="A0A6P8CBT6"/>
<dbReference type="RefSeq" id="XP_031378538.1">
    <property type="nucleotide sequence ID" value="XM_031522678.1"/>
</dbReference>
<keyword evidence="2" id="KW-1133">Transmembrane helix</keyword>
<keyword evidence="2" id="KW-0472">Membrane</keyword>
<feature type="transmembrane region" description="Helical" evidence="2">
    <location>
        <begin position="304"/>
        <end position="324"/>
    </location>
</feature>
<evidence type="ECO:0000256" key="2">
    <source>
        <dbReference type="SAM" id="Phobius"/>
    </source>
</evidence>
<keyword evidence="1" id="KW-0175">Coiled coil</keyword>
<sequence length="362" mass="37123">MNKDREITLDKISRSRNFDADNDNCKQAPKIHLLVSVVVINETTEYILPLFESKLESVSGRANSIFSKRQNSSVSALFGTTSASSSPLFGMASSTGSTTSSLLGTPSSAAFGPSPFGAPASTFASASVSSAFGSAPSTISSSPASSFSTVTTTTSASTPAAGTSALAASFASSVASSSSVASAATTGSFIGFVGVSTTASSGTTSSVPSFSLSTEVTTPASSHAPSTTPAPSFGITSTAAATTTVTSTSTAARVLLLETLLLAAEHKNDELEEQISSLERQLQNQREAVVEGSYTKKLREASYWAIRGAMTMASIIVGLGATVANWKPMATTSFSGFIGAVWGSAVGELLRRWYEKKPQKLS</sequence>
<proteinExistence type="predicted"/>
<dbReference type="GeneID" id="116193939"/>
<reference evidence="4" key="2">
    <citation type="submission" date="2025-08" db="UniProtKB">
        <authorList>
            <consortium name="RefSeq"/>
        </authorList>
    </citation>
    <scope>IDENTIFICATION</scope>
    <source>
        <tissue evidence="4">Leaf</tissue>
    </source>
</reference>
<evidence type="ECO:0000313" key="4">
    <source>
        <dbReference type="RefSeq" id="XP_031378538.1"/>
    </source>
</evidence>
<feature type="transmembrane region" description="Helical" evidence="2">
    <location>
        <begin position="330"/>
        <end position="350"/>
    </location>
</feature>